<evidence type="ECO:0000313" key="6">
    <source>
        <dbReference type="EMBL" id="KJH41939.1"/>
    </source>
</evidence>
<sequence>MTTSYVSSTLTIGFMLFHESPRWLIATGKLDKACDVLNDIAHRRWNNTKAHFTNDNISSIHKNDKKRFYTFHHLFSSPRLAKQSFMQILSVFTYAMVSNTSPRLAKQSFMQILSVFTYAMVSNTYLYTVGRLHDSVITFIFLDGIFRLFTPFIIIFLDLSLPSFGRKIQFVGALVIERWHVNEMNCGMDCKAMSRCVRGKRQTSSVSDEYELRTVEWTSRMSSRSKKTTTLDDNLAIEI</sequence>
<accession>A0A0D8XE51</accession>
<dbReference type="GO" id="GO:0022857">
    <property type="term" value="F:transmembrane transporter activity"/>
    <property type="evidence" value="ECO:0007669"/>
    <property type="project" value="InterPro"/>
</dbReference>
<dbReference type="GO" id="GO:0016020">
    <property type="term" value="C:membrane"/>
    <property type="evidence" value="ECO:0007669"/>
    <property type="project" value="UniProtKB-SubCell"/>
</dbReference>
<reference evidence="7" key="2">
    <citation type="journal article" date="2016" name="Sci. Rep.">
        <title>Dictyocaulus viviparus genome, variome and transcriptome elucidate lungworm biology and support future intervention.</title>
        <authorList>
            <person name="McNulty S.N."/>
            <person name="Strube C."/>
            <person name="Rosa B.A."/>
            <person name="Martin J.C."/>
            <person name="Tyagi R."/>
            <person name="Choi Y.J."/>
            <person name="Wang Q."/>
            <person name="Hallsworth Pepin K."/>
            <person name="Zhang X."/>
            <person name="Ozersky P."/>
            <person name="Wilson R.K."/>
            <person name="Sternberg P.W."/>
            <person name="Gasser R.B."/>
            <person name="Mitreva M."/>
        </authorList>
    </citation>
    <scope>NUCLEOTIDE SEQUENCE [LARGE SCALE GENOMIC DNA]</scope>
    <source>
        <strain evidence="7">HannoverDv2000</strain>
    </source>
</reference>
<dbReference type="InterPro" id="IPR036259">
    <property type="entry name" value="MFS_trans_sf"/>
</dbReference>
<dbReference type="Gene3D" id="1.20.1250.20">
    <property type="entry name" value="MFS general substrate transporter like domains"/>
    <property type="match status" value="1"/>
</dbReference>
<dbReference type="Pfam" id="PF00083">
    <property type="entry name" value="Sugar_tr"/>
    <property type="match status" value="1"/>
</dbReference>
<evidence type="ECO:0008006" key="8">
    <source>
        <dbReference type="Google" id="ProtNLM"/>
    </source>
</evidence>
<organism evidence="6 7">
    <name type="scientific">Dictyocaulus viviparus</name>
    <name type="common">Bovine lungworm</name>
    <dbReference type="NCBI Taxonomy" id="29172"/>
    <lineage>
        <taxon>Eukaryota</taxon>
        <taxon>Metazoa</taxon>
        <taxon>Ecdysozoa</taxon>
        <taxon>Nematoda</taxon>
        <taxon>Chromadorea</taxon>
        <taxon>Rhabditida</taxon>
        <taxon>Rhabditina</taxon>
        <taxon>Rhabditomorpha</taxon>
        <taxon>Strongyloidea</taxon>
        <taxon>Metastrongylidae</taxon>
        <taxon>Dictyocaulus</taxon>
    </lineage>
</organism>
<dbReference type="OrthoDB" id="3936150at2759"/>
<gene>
    <name evidence="6" type="ORF">DICVIV_12069</name>
</gene>
<comment type="subcellular location">
    <subcellularLocation>
        <location evidence="1">Membrane</location>
    </subcellularLocation>
</comment>
<feature type="transmembrane region" description="Helical" evidence="5">
    <location>
        <begin position="109"/>
        <end position="130"/>
    </location>
</feature>
<proteinExistence type="predicted"/>
<evidence type="ECO:0000256" key="5">
    <source>
        <dbReference type="SAM" id="Phobius"/>
    </source>
</evidence>
<protein>
    <recommendedName>
        <fullName evidence="8">Major facilitator superfamily (MFS) profile domain-containing protein</fullName>
    </recommendedName>
</protein>
<dbReference type="EMBL" id="KN716734">
    <property type="protein sequence ID" value="KJH41939.1"/>
    <property type="molecule type" value="Genomic_DNA"/>
</dbReference>
<reference evidence="6 7" key="1">
    <citation type="submission" date="2013-11" db="EMBL/GenBank/DDBJ databases">
        <title>Draft genome of the bovine lungworm Dictyocaulus viviparus.</title>
        <authorList>
            <person name="Mitreva M."/>
        </authorList>
    </citation>
    <scope>NUCLEOTIDE SEQUENCE [LARGE SCALE GENOMIC DNA]</scope>
    <source>
        <strain evidence="6 7">HannoverDv2000</strain>
    </source>
</reference>
<dbReference type="InterPro" id="IPR005828">
    <property type="entry name" value="MFS_sugar_transport-like"/>
</dbReference>
<evidence type="ECO:0000256" key="3">
    <source>
        <dbReference type="ARBA" id="ARBA00022989"/>
    </source>
</evidence>
<keyword evidence="4 5" id="KW-0472">Membrane</keyword>
<evidence type="ECO:0000313" key="7">
    <source>
        <dbReference type="Proteomes" id="UP000053766"/>
    </source>
</evidence>
<dbReference type="Proteomes" id="UP000053766">
    <property type="component" value="Unassembled WGS sequence"/>
</dbReference>
<dbReference type="STRING" id="29172.A0A0D8XE51"/>
<dbReference type="AlphaFoldDB" id="A0A0D8XE51"/>
<evidence type="ECO:0000256" key="4">
    <source>
        <dbReference type="ARBA" id="ARBA00023136"/>
    </source>
</evidence>
<name>A0A0D8XE51_DICVI</name>
<keyword evidence="2 5" id="KW-0812">Transmembrane</keyword>
<evidence type="ECO:0000256" key="2">
    <source>
        <dbReference type="ARBA" id="ARBA00022692"/>
    </source>
</evidence>
<keyword evidence="7" id="KW-1185">Reference proteome</keyword>
<feature type="transmembrane region" description="Helical" evidence="5">
    <location>
        <begin position="136"/>
        <end position="157"/>
    </location>
</feature>
<keyword evidence="3 5" id="KW-1133">Transmembrane helix</keyword>
<evidence type="ECO:0000256" key="1">
    <source>
        <dbReference type="ARBA" id="ARBA00004370"/>
    </source>
</evidence>